<organism evidence="5">
    <name type="scientific">Herbaspirillum huttiense subsp. nephrolepidis</name>
    <dbReference type="NCBI Taxonomy" id="3075126"/>
    <lineage>
        <taxon>Bacteria</taxon>
        <taxon>Pseudomonadati</taxon>
        <taxon>Pseudomonadota</taxon>
        <taxon>Betaproteobacteria</taxon>
        <taxon>Burkholderiales</taxon>
        <taxon>Oxalobacteraceae</taxon>
        <taxon>Herbaspirillum</taxon>
    </lineage>
</organism>
<dbReference type="Gene3D" id="1.10.150.130">
    <property type="match status" value="1"/>
</dbReference>
<dbReference type="InterPro" id="IPR013762">
    <property type="entry name" value="Integrase-like_cat_sf"/>
</dbReference>
<reference evidence="5" key="1">
    <citation type="submission" date="2023-02" db="EMBL/GenBank/DDBJ databases">
        <title>Description of Herbaspirillum huttiense subsp. nephrolepsisexaltata and Herbaspirillum huttiense subsp. lycopersicon.</title>
        <authorList>
            <person name="Poudel M."/>
            <person name="Sharma A."/>
            <person name="Goss E."/>
            <person name="Tapia J.H."/>
            <person name="Harmon C.M."/>
            <person name="Jones J.B."/>
        </authorList>
    </citation>
    <scope>NUCLEOTIDE SEQUENCE</scope>
    <source>
        <strain evidence="5">NC40101</strain>
    </source>
</reference>
<protein>
    <submittedName>
        <fullName evidence="5">Integrase</fullName>
    </submittedName>
</protein>
<dbReference type="InterPro" id="IPR010998">
    <property type="entry name" value="Integrase_recombinase_N"/>
</dbReference>
<dbReference type="GO" id="GO:0003677">
    <property type="term" value="F:DNA binding"/>
    <property type="evidence" value="ECO:0007669"/>
    <property type="project" value="UniProtKB-KW"/>
</dbReference>
<evidence type="ECO:0000256" key="2">
    <source>
        <dbReference type="ARBA" id="ARBA00022908"/>
    </source>
</evidence>
<evidence type="ECO:0000313" key="5">
    <source>
        <dbReference type="EMBL" id="MDT0340682.1"/>
    </source>
</evidence>
<dbReference type="PANTHER" id="PTHR30629:SF2">
    <property type="entry name" value="PROPHAGE INTEGRASE INTS-RELATED"/>
    <property type="match status" value="1"/>
</dbReference>
<proteinExistence type="inferred from homology"/>
<keyword evidence="3" id="KW-0238">DNA-binding</keyword>
<evidence type="ECO:0000256" key="1">
    <source>
        <dbReference type="ARBA" id="ARBA00008857"/>
    </source>
</evidence>
<dbReference type="GO" id="GO:0015074">
    <property type="term" value="P:DNA integration"/>
    <property type="evidence" value="ECO:0007669"/>
    <property type="project" value="UniProtKB-KW"/>
</dbReference>
<evidence type="ECO:0000256" key="3">
    <source>
        <dbReference type="ARBA" id="ARBA00023125"/>
    </source>
</evidence>
<dbReference type="InterPro" id="IPR050808">
    <property type="entry name" value="Phage_Integrase"/>
</dbReference>
<gene>
    <name evidence="5" type="ORF">RJN63_27885</name>
</gene>
<sequence>MPKPRSAQHRGLPTRWVLHHGAYYYHVPAGLESRWDGKKKFRLGSTLPEAYRTWAARLEKLDAAETVAQLLDRYALEVVPTKGMKQQLDGNRYVGRLRGVFGELLLTDIRPQLVYQFIDKSPKKVAARRAVALLSHAFTKAVEWGYIDRHPFIGQMRLEGQKPRDRYVEDWEIVECLALKRQSNGGSSGVPIIQAYMRIKLLTGISKGDLLRLVPSEDFKEDGIHVQRRKVKNSTGKRTIYAWTPDLRDEVFQAMEARPKKVDLLFCTRTGTSYYNEERDDFSGWDSMSQRFMVRVLAETKVTQFFTDHDLRAKCASDADSLEQARALLAHADARTTNRIYRRKPELVQPLKARFD</sequence>
<dbReference type="RefSeq" id="WP_310838961.1">
    <property type="nucleotide sequence ID" value="NZ_JAVLSM010000024.1"/>
</dbReference>
<dbReference type="SUPFAM" id="SSF56349">
    <property type="entry name" value="DNA breaking-rejoining enzymes"/>
    <property type="match status" value="1"/>
</dbReference>
<dbReference type="Gene3D" id="1.10.443.10">
    <property type="entry name" value="Intergrase catalytic core"/>
    <property type="match status" value="1"/>
</dbReference>
<comment type="similarity">
    <text evidence="1">Belongs to the 'phage' integrase family.</text>
</comment>
<comment type="caution">
    <text evidence="5">The sequence shown here is derived from an EMBL/GenBank/DDBJ whole genome shotgun (WGS) entry which is preliminary data.</text>
</comment>
<keyword evidence="4" id="KW-0233">DNA recombination</keyword>
<dbReference type="AlphaFoldDB" id="A0AAE4GE87"/>
<dbReference type="PANTHER" id="PTHR30629">
    <property type="entry name" value="PROPHAGE INTEGRASE"/>
    <property type="match status" value="1"/>
</dbReference>
<dbReference type="InterPro" id="IPR011010">
    <property type="entry name" value="DNA_brk_join_enz"/>
</dbReference>
<accession>A0AAE4GE87</accession>
<name>A0AAE4GE87_9BURK</name>
<keyword evidence="2" id="KW-0229">DNA integration</keyword>
<dbReference type="GO" id="GO:0006310">
    <property type="term" value="P:DNA recombination"/>
    <property type="evidence" value="ECO:0007669"/>
    <property type="project" value="UniProtKB-KW"/>
</dbReference>
<dbReference type="EMBL" id="JAVRAA010000025">
    <property type="protein sequence ID" value="MDT0340682.1"/>
    <property type="molecule type" value="Genomic_DNA"/>
</dbReference>
<evidence type="ECO:0000256" key="4">
    <source>
        <dbReference type="ARBA" id="ARBA00023172"/>
    </source>
</evidence>